<keyword evidence="4" id="KW-1185">Reference proteome</keyword>
<evidence type="ECO:0000313" key="2">
    <source>
        <dbReference type="EMBL" id="KEH33116.1"/>
    </source>
</evidence>
<sequence length="120" mass="14084">MHKLNPLSEAFALSEEAIANANRDGIVYAHVQQKRGRIIGKEERIRKTWRFSRFREDSLQRRRTPTAFSGEVFGFRQSGFSATLQIFLLFFIFISSPSTFNNKNPRKIPEEREENLMFLN</sequence>
<keyword evidence="1" id="KW-0472">Membrane</keyword>
<feature type="transmembrane region" description="Helical" evidence="1">
    <location>
        <begin position="82"/>
        <end position="100"/>
    </location>
</feature>
<reference evidence="3" key="3">
    <citation type="submission" date="2015-04" db="UniProtKB">
        <authorList>
            <consortium name="EnsemblPlants"/>
        </authorList>
    </citation>
    <scope>IDENTIFICATION</scope>
    <source>
        <strain evidence="3">cv. Jemalong A17</strain>
    </source>
</reference>
<accession>A0A072UUQ8</accession>
<dbReference type="EnsemblPlants" id="KEH33116">
    <property type="protein sequence ID" value="KEH33116"/>
    <property type="gene ID" value="MTR_3g023870"/>
</dbReference>
<dbReference type="Proteomes" id="UP000002051">
    <property type="component" value="Chromosome 3"/>
</dbReference>
<protein>
    <submittedName>
        <fullName evidence="2">Transmembrane protein, putative</fullName>
    </submittedName>
</protein>
<gene>
    <name evidence="2" type="ordered locus">MTR_3g023870</name>
</gene>
<name>A0A072UUQ8_MEDTR</name>
<keyword evidence="1 2" id="KW-0812">Transmembrane</keyword>
<dbReference type="EMBL" id="CM001219">
    <property type="protein sequence ID" value="KEH33116.1"/>
    <property type="molecule type" value="Genomic_DNA"/>
</dbReference>
<keyword evidence="1" id="KW-1133">Transmembrane helix</keyword>
<dbReference type="AlphaFoldDB" id="A0A072UUQ8"/>
<organism evidence="2 4">
    <name type="scientific">Medicago truncatula</name>
    <name type="common">Barrel medic</name>
    <name type="synonym">Medicago tribuloides</name>
    <dbReference type="NCBI Taxonomy" id="3880"/>
    <lineage>
        <taxon>Eukaryota</taxon>
        <taxon>Viridiplantae</taxon>
        <taxon>Streptophyta</taxon>
        <taxon>Embryophyta</taxon>
        <taxon>Tracheophyta</taxon>
        <taxon>Spermatophyta</taxon>
        <taxon>Magnoliopsida</taxon>
        <taxon>eudicotyledons</taxon>
        <taxon>Gunneridae</taxon>
        <taxon>Pentapetalae</taxon>
        <taxon>rosids</taxon>
        <taxon>fabids</taxon>
        <taxon>Fabales</taxon>
        <taxon>Fabaceae</taxon>
        <taxon>Papilionoideae</taxon>
        <taxon>50 kb inversion clade</taxon>
        <taxon>NPAAA clade</taxon>
        <taxon>Hologalegina</taxon>
        <taxon>IRL clade</taxon>
        <taxon>Trifolieae</taxon>
        <taxon>Medicago</taxon>
    </lineage>
</organism>
<evidence type="ECO:0000256" key="1">
    <source>
        <dbReference type="SAM" id="Phobius"/>
    </source>
</evidence>
<reference evidence="2 4" key="2">
    <citation type="journal article" date="2014" name="BMC Genomics">
        <title>An improved genome release (version Mt4.0) for the model legume Medicago truncatula.</title>
        <authorList>
            <person name="Tang H."/>
            <person name="Krishnakumar V."/>
            <person name="Bidwell S."/>
            <person name="Rosen B."/>
            <person name="Chan A."/>
            <person name="Zhou S."/>
            <person name="Gentzbittel L."/>
            <person name="Childs K.L."/>
            <person name="Yandell M."/>
            <person name="Gundlach H."/>
            <person name="Mayer K.F."/>
            <person name="Schwartz D.C."/>
            <person name="Town C.D."/>
        </authorList>
    </citation>
    <scope>GENOME REANNOTATION</scope>
    <source>
        <strain evidence="2">A17</strain>
        <strain evidence="3 4">cv. Jemalong A17</strain>
    </source>
</reference>
<proteinExistence type="predicted"/>
<evidence type="ECO:0000313" key="4">
    <source>
        <dbReference type="Proteomes" id="UP000002051"/>
    </source>
</evidence>
<dbReference type="HOGENOM" id="CLU_2053109_0_0_1"/>
<reference evidence="2 4" key="1">
    <citation type="journal article" date="2011" name="Nature">
        <title>The Medicago genome provides insight into the evolution of rhizobial symbioses.</title>
        <authorList>
            <person name="Young N.D."/>
            <person name="Debelle F."/>
            <person name="Oldroyd G.E."/>
            <person name="Geurts R."/>
            <person name="Cannon S.B."/>
            <person name="Udvardi M.K."/>
            <person name="Benedito V.A."/>
            <person name="Mayer K.F."/>
            <person name="Gouzy J."/>
            <person name="Schoof H."/>
            <person name="Van de Peer Y."/>
            <person name="Proost S."/>
            <person name="Cook D.R."/>
            <person name="Meyers B.C."/>
            <person name="Spannagl M."/>
            <person name="Cheung F."/>
            <person name="De Mita S."/>
            <person name="Krishnakumar V."/>
            <person name="Gundlach H."/>
            <person name="Zhou S."/>
            <person name="Mudge J."/>
            <person name="Bharti A.K."/>
            <person name="Murray J.D."/>
            <person name="Naoumkina M.A."/>
            <person name="Rosen B."/>
            <person name="Silverstein K.A."/>
            <person name="Tang H."/>
            <person name="Rombauts S."/>
            <person name="Zhao P.X."/>
            <person name="Zhou P."/>
            <person name="Barbe V."/>
            <person name="Bardou P."/>
            <person name="Bechner M."/>
            <person name="Bellec A."/>
            <person name="Berger A."/>
            <person name="Berges H."/>
            <person name="Bidwell S."/>
            <person name="Bisseling T."/>
            <person name="Choisne N."/>
            <person name="Couloux A."/>
            <person name="Denny R."/>
            <person name="Deshpande S."/>
            <person name="Dai X."/>
            <person name="Doyle J.J."/>
            <person name="Dudez A.M."/>
            <person name="Farmer A.D."/>
            <person name="Fouteau S."/>
            <person name="Franken C."/>
            <person name="Gibelin C."/>
            <person name="Gish J."/>
            <person name="Goldstein S."/>
            <person name="Gonzalez A.J."/>
            <person name="Green P.J."/>
            <person name="Hallab A."/>
            <person name="Hartog M."/>
            <person name="Hua A."/>
            <person name="Humphray S.J."/>
            <person name="Jeong D.H."/>
            <person name="Jing Y."/>
            <person name="Jocker A."/>
            <person name="Kenton S.M."/>
            <person name="Kim D.J."/>
            <person name="Klee K."/>
            <person name="Lai H."/>
            <person name="Lang C."/>
            <person name="Lin S."/>
            <person name="Macmil S.L."/>
            <person name="Magdelenat G."/>
            <person name="Matthews L."/>
            <person name="McCorrison J."/>
            <person name="Monaghan E.L."/>
            <person name="Mun J.H."/>
            <person name="Najar F.Z."/>
            <person name="Nicholson C."/>
            <person name="Noirot C."/>
            <person name="O'Bleness M."/>
            <person name="Paule C.R."/>
            <person name="Poulain J."/>
            <person name="Prion F."/>
            <person name="Qin B."/>
            <person name="Qu C."/>
            <person name="Retzel E.F."/>
            <person name="Riddle C."/>
            <person name="Sallet E."/>
            <person name="Samain S."/>
            <person name="Samson N."/>
            <person name="Sanders I."/>
            <person name="Saurat O."/>
            <person name="Scarpelli C."/>
            <person name="Schiex T."/>
            <person name="Segurens B."/>
            <person name="Severin A.J."/>
            <person name="Sherrier D.J."/>
            <person name="Shi R."/>
            <person name="Sims S."/>
            <person name="Singer S.R."/>
            <person name="Sinharoy S."/>
            <person name="Sterck L."/>
            <person name="Viollet A."/>
            <person name="Wang B.B."/>
            <person name="Wang K."/>
            <person name="Wang M."/>
            <person name="Wang X."/>
            <person name="Warfsmann J."/>
            <person name="Weissenbach J."/>
            <person name="White D.D."/>
            <person name="White J.D."/>
            <person name="Wiley G.B."/>
            <person name="Wincker P."/>
            <person name="Xing Y."/>
            <person name="Yang L."/>
            <person name="Yao Z."/>
            <person name="Ying F."/>
            <person name="Zhai J."/>
            <person name="Zhou L."/>
            <person name="Zuber A."/>
            <person name="Denarie J."/>
            <person name="Dixon R.A."/>
            <person name="May G.D."/>
            <person name="Schwartz D.C."/>
            <person name="Rogers J."/>
            <person name="Quetier F."/>
            <person name="Town C.D."/>
            <person name="Roe B.A."/>
        </authorList>
    </citation>
    <scope>NUCLEOTIDE SEQUENCE [LARGE SCALE GENOMIC DNA]</scope>
    <source>
        <strain evidence="2">A17</strain>
        <strain evidence="3 4">cv. Jemalong A17</strain>
    </source>
</reference>
<evidence type="ECO:0000313" key="3">
    <source>
        <dbReference type="EnsemblPlants" id="KEH33116"/>
    </source>
</evidence>